<gene>
    <name evidence="3" type="ORF">ICI42_11690</name>
</gene>
<dbReference type="InterPro" id="IPR024467">
    <property type="entry name" value="Xre/MbcA/ParS-like_toxin-bd"/>
</dbReference>
<keyword evidence="4" id="KW-1185">Reference proteome</keyword>
<evidence type="ECO:0000259" key="2">
    <source>
        <dbReference type="Pfam" id="PF20432"/>
    </source>
</evidence>
<dbReference type="Proteomes" id="UP000643405">
    <property type="component" value="Unassembled WGS sequence"/>
</dbReference>
<proteinExistence type="predicted"/>
<evidence type="ECO:0000259" key="1">
    <source>
        <dbReference type="Pfam" id="PF09722"/>
    </source>
</evidence>
<dbReference type="EMBL" id="JACVVX010000003">
    <property type="protein sequence ID" value="MBD0415319.1"/>
    <property type="molecule type" value="Genomic_DNA"/>
</dbReference>
<dbReference type="InterPro" id="IPR046847">
    <property type="entry name" value="Xre-like_HTH"/>
</dbReference>
<accession>A0A8J6PTQ5</accession>
<evidence type="ECO:0000313" key="3">
    <source>
        <dbReference type="EMBL" id="MBD0415319.1"/>
    </source>
</evidence>
<comment type="caution">
    <text evidence="3">The sequence shown here is derived from an EMBL/GenBank/DDBJ whole genome shotgun (WGS) entry which is preliminary data.</text>
</comment>
<evidence type="ECO:0000313" key="4">
    <source>
        <dbReference type="Proteomes" id="UP000643405"/>
    </source>
</evidence>
<protein>
    <submittedName>
        <fullName evidence="3">DUF2384 domain-containing protein</fullName>
    </submittedName>
</protein>
<dbReference type="GO" id="GO:0003677">
    <property type="term" value="F:DNA binding"/>
    <property type="evidence" value="ECO:0007669"/>
    <property type="project" value="InterPro"/>
</dbReference>
<reference evidence="3" key="1">
    <citation type="submission" date="2020-09" db="EMBL/GenBank/DDBJ databases">
        <title>Genome seq and assembly of Tianweitania sp.</title>
        <authorList>
            <person name="Chhetri G."/>
        </authorList>
    </citation>
    <scope>NUCLEOTIDE SEQUENCE</scope>
    <source>
        <strain evidence="3">Rool2</strain>
    </source>
</reference>
<sequence length="179" mass="19653">MELVMPTRQAAALREIESGPATLDASRFSAVNRRRLSAPALRTFLAIADLWGLDEQQRLLILGLPSRSTYYNWVKAVREHRDVTLDVDVLLRISAVFGIHQALGVLHATEAAGVNWLKTPHGATIFGGQQPLRLVTSGTQDGLMTVRRFLDAARGGLYMPPNEADEGFTPYTDADLIVS</sequence>
<dbReference type="AlphaFoldDB" id="A0A8J6PTQ5"/>
<feature type="domain" description="Antitoxin Xre/MbcA/ParS-like toxin-binding" evidence="1">
    <location>
        <begin position="109"/>
        <end position="156"/>
    </location>
</feature>
<dbReference type="Pfam" id="PF09722">
    <property type="entry name" value="Xre_MbcA_ParS_C"/>
    <property type="match status" value="1"/>
</dbReference>
<organism evidence="3 4">
    <name type="scientific">Oryzicola mucosus</name>
    <dbReference type="NCBI Taxonomy" id="2767425"/>
    <lineage>
        <taxon>Bacteria</taxon>
        <taxon>Pseudomonadati</taxon>
        <taxon>Pseudomonadota</taxon>
        <taxon>Alphaproteobacteria</taxon>
        <taxon>Hyphomicrobiales</taxon>
        <taxon>Phyllobacteriaceae</taxon>
        <taxon>Oryzicola</taxon>
    </lineage>
</organism>
<feature type="domain" description="Antitoxin Xre-like helix-turn-helix" evidence="2">
    <location>
        <begin position="33"/>
        <end position="95"/>
    </location>
</feature>
<name>A0A8J6PTQ5_9HYPH</name>
<dbReference type="Pfam" id="PF20432">
    <property type="entry name" value="Xre-like-HTH"/>
    <property type="match status" value="1"/>
</dbReference>